<proteinExistence type="predicted"/>
<keyword evidence="1" id="KW-0813">Transport</keyword>
<dbReference type="PROSITE" id="PS51007">
    <property type="entry name" value="CYTC"/>
    <property type="match status" value="1"/>
</dbReference>
<evidence type="ECO:0000256" key="5">
    <source>
        <dbReference type="ARBA" id="ARBA00023004"/>
    </source>
</evidence>
<dbReference type="EMBL" id="JACIJC010000001">
    <property type="protein sequence ID" value="MBB5684927.1"/>
    <property type="molecule type" value="Genomic_DNA"/>
</dbReference>
<keyword evidence="4" id="KW-0249">Electron transport</keyword>
<dbReference type="GO" id="GO:0046872">
    <property type="term" value="F:metal ion binding"/>
    <property type="evidence" value="ECO:0007669"/>
    <property type="project" value="UniProtKB-KW"/>
</dbReference>
<dbReference type="InterPro" id="IPR002327">
    <property type="entry name" value="Cyt_c_1A/1B"/>
</dbReference>
<reference evidence="8 9" key="1">
    <citation type="submission" date="2020-08" db="EMBL/GenBank/DDBJ databases">
        <title>Genomic Encyclopedia of Type Strains, Phase IV (KMG-IV): sequencing the most valuable type-strain genomes for metagenomic binning, comparative biology and taxonomic classification.</title>
        <authorList>
            <person name="Goeker M."/>
        </authorList>
    </citation>
    <scope>NUCLEOTIDE SEQUENCE [LARGE SCALE GENOMIC DNA]</scope>
    <source>
        <strain evidence="8 9">DSM 25079</strain>
    </source>
</reference>
<dbReference type="AlphaFoldDB" id="A0A7W9AG65"/>
<accession>A0A7W9AG65</accession>
<dbReference type="PANTHER" id="PTHR11961">
    <property type="entry name" value="CYTOCHROME C"/>
    <property type="match status" value="1"/>
</dbReference>
<evidence type="ECO:0000256" key="3">
    <source>
        <dbReference type="ARBA" id="ARBA00022723"/>
    </source>
</evidence>
<dbReference type="PRINTS" id="PR00604">
    <property type="entry name" value="CYTCHRMECIAB"/>
</dbReference>
<evidence type="ECO:0000256" key="2">
    <source>
        <dbReference type="ARBA" id="ARBA00022617"/>
    </source>
</evidence>
<sequence>MNGLNLTILGAIGLAGVTALGAGLPGKARAQAQPNGALVWAQCSACHSLAAGAPQKLGPNLNGIIGKRAGAVPKYNYSPALKASNIVWTEAAMDQWLTRPAAMVRGSKMAFIGISDPAKRKALIQYLKRGQ</sequence>
<dbReference type="RefSeq" id="WP_184015663.1">
    <property type="nucleotide sequence ID" value="NZ_JACIJC010000001.1"/>
</dbReference>
<keyword evidence="9" id="KW-1185">Reference proteome</keyword>
<keyword evidence="3 6" id="KW-0479">Metal-binding</keyword>
<dbReference type="GO" id="GO:0020037">
    <property type="term" value="F:heme binding"/>
    <property type="evidence" value="ECO:0007669"/>
    <property type="project" value="InterPro"/>
</dbReference>
<name>A0A7W9AG65_9SPHN</name>
<evidence type="ECO:0000313" key="8">
    <source>
        <dbReference type="EMBL" id="MBB5684927.1"/>
    </source>
</evidence>
<evidence type="ECO:0000256" key="6">
    <source>
        <dbReference type="PROSITE-ProRule" id="PRU00433"/>
    </source>
</evidence>
<keyword evidence="5 6" id="KW-0408">Iron</keyword>
<organism evidence="8 9">
    <name type="scientific">Sphingobium boeckii</name>
    <dbReference type="NCBI Taxonomy" id="1082345"/>
    <lineage>
        <taxon>Bacteria</taxon>
        <taxon>Pseudomonadati</taxon>
        <taxon>Pseudomonadota</taxon>
        <taxon>Alphaproteobacteria</taxon>
        <taxon>Sphingomonadales</taxon>
        <taxon>Sphingomonadaceae</taxon>
        <taxon>Sphingobium</taxon>
    </lineage>
</organism>
<protein>
    <submittedName>
        <fullName evidence="8">Cytochrome c</fullName>
    </submittedName>
</protein>
<dbReference type="GO" id="GO:0009055">
    <property type="term" value="F:electron transfer activity"/>
    <property type="evidence" value="ECO:0007669"/>
    <property type="project" value="InterPro"/>
</dbReference>
<feature type="domain" description="Cytochrome c" evidence="7">
    <location>
        <begin position="31"/>
        <end position="131"/>
    </location>
</feature>
<dbReference type="InterPro" id="IPR036909">
    <property type="entry name" value="Cyt_c-like_dom_sf"/>
</dbReference>
<comment type="caution">
    <text evidence="8">The sequence shown here is derived from an EMBL/GenBank/DDBJ whole genome shotgun (WGS) entry which is preliminary data.</text>
</comment>
<dbReference type="SUPFAM" id="SSF46626">
    <property type="entry name" value="Cytochrome c"/>
    <property type="match status" value="1"/>
</dbReference>
<dbReference type="Gene3D" id="1.10.760.10">
    <property type="entry name" value="Cytochrome c-like domain"/>
    <property type="match status" value="1"/>
</dbReference>
<dbReference type="InterPro" id="IPR009056">
    <property type="entry name" value="Cyt_c-like_dom"/>
</dbReference>
<dbReference type="Proteomes" id="UP000549617">
    <property type="component" value="Unassembled WGS sequence"/>
</dbReference>
<keyword evidence="2 6" id="KW-0349">Heme</keyword>
<evidence type="ECO:0000259" key="7">
    <source>
        <dbReference type="PROSITE" id="PS51007"/>
    </source>
</evidence>
<evidence type="ECO:0000313" key="9">
    <source>
        <dbReference type="Proteomes" id="UP000549617"/>
    </source>
</evidence>
<evidence type="ECO:0000256" key="4">
    <source>
        <dbReference type="ARBA" id="ARBA00022982"/>
    </source>
</evidence>
<gene>
    <name evidence="8" type="ORF">FHS49_000918</name>
</gene>
<evidence type="ECO:0000256" key="1">
    <source>
        <dbReference type="ARBA" id="ARBA00022448"/>
    </source>
</evidence>